<dbReference type="EMBL" id="HG794546">
    <property type="protein sequence ID" value="CDK99115.1"/>
    <property type="molecule type" value="Genomic_DNA"/>
</dbReference>
<evidence type="ECO:0000259" key="3">
    <source>
        <dbReference type="Pfam" id="PF12762"/>
    </source>
</evidence>
<evidence type="ECO:0000313" key="4">
    <source>
        <dbReference type="EMBL" id="CDK99115.1"/>
    </source>
</evidence>
<name>V6F0T2_MAGGM</name>
<proteinExistence type="predicted"/>
<dbReference type="Pfam" id="PF12760">
    <property type="entry name" value="Zn_ribbon_IS1595"/>
    <property type="match status" value="1"/>
</dbReference>
<dbReference type="AlphaFoldDB" id="V6F0T2"/>
<organism evidence="4 5">
    <name type="scientific">Magnetospirillum gryphiswaldense (strain DSM 6361 / JCM 21280 / NBRC 15271 / MSR-1)</name>
    <dbReference type="NCBI Taxonomy" id="431944"/>
    <lineage>
        <taxon>Bacteria</taxon>
        <taxon>Pseudomonadati</taxon>
        <taxon>Pseudomonadota</taxon>
        <taxon>Alphaproteobacteria</taxon>
        <taxon>Rhodospirillales</taxon>
        <taxon>Rhodospirillaceae</taxon>
        <taxon>Magnetospirillum</taxon>
    </lineage>
</organism>
<dbReference type="eggNOG" id="COG3677">
    <property type="taxonomic scope" value="Bacteria"/>
</dbReference>
<evidence type="ECO:0000313" key="5">
    <source>
        <dbReference type="Proteomes" id="UP000018922"/>
    </source>
</evidence>
<dbReference type="HOGENOM" id="CLU_1011201_0_0_5"/>
<keyword evidence="5" id="KW-1185">Reference proteome</keyword>
<evidence type="ECO:0000259" key="2">
    <source>
        <dbReference type="Pfam" id="PF12760"/>
    </source>
</evidence>
<dbReference type="KEGG" id="mgy:MGMSRv2__1900"/>
<feature type="region of interest" description="Disordered" evidence="1">
    <location>
        <begin position="213"/>
        <end position="248"/>
    </location>
</feature>
<dbReference type="Proteomes" id="UP000018922">
    <property type="component" value="Chromosome I"/>
</dbReference>
<gene>
    <name evidence="4" type="ordered locus">MGMSRv2__1900</name>
</gene>
<feature type="compositionally biased region" description="Low complexity" evidence="1">
    <location>
        <begin position="213"/>
        <end position="224"/>
    </location>
</feature>
<dbReference type="InterPro" id="IPR024442">
    <property type="entry name" value="Transposase_Zn_ribbon"/>
</dbReference>
<evidence type="ECO:0000256" key="1">
    <source>
        <dbReference type="SAM" id="MobiDB-lite"/>
    </source>
</evidence>
<dbReference type="Pfam" id="PF12762">
    <property type="entry name" value="DDE_Tnp_IS1595"/>
    <property type="match status" value="1"/>
</dbReference>
<dbReference type="NCBIfam" id="NF033547">
    <property type="entry name" value="transpos_IS1595"/>
    <property type="match status" value="1"/>
</dbReference>
<feature type="domain" description="ISXO2-like transposase" evidence="3">
    <location>
        <begin position="144"/>
        <end position="202"/>
    </location>
</feature>
<sequence length="275" mass="29729">MPRKTPGQHFLLSAKARSLSLRDVMRMTDEEAMAMFRAIRWASTEGEAVCPECGCVACYAYASRPIFKCKGCGKQFSVTSGTIFASRKLTIRDYLLAIVIFINAAKGISSLQLARDLGVQYKTAFVLTHKLREAMAAELRGMVLNGTVEVDGCYVGGHVRPANRKVDRVDRRLAENMNGKRKCVVVMRQREGRTLPFALTSEAEGVSLTLCKPPSSSSVSVSRRQPLLKGSGAIAPSPKGGSRPGSRPLRWVCARAVSSGSAAKELTALGCSAVR</sequence>
<feature type="domain" description="Transposase zinc-ribbon" evidence="2">
    <location>
        <begin position="28"/>
        <end position="75"/>
    </location>
</feature>
<dbReference type="InterPro" id="IPR024445">
    <property type="entry name" value="Tnp_ISXO2-like"/>
</dbReference>
<reference evidence="4 5" key="1">
    <citation type="journal article" date="2014" name="Genome Announc.">
        <title>Complete genome sequence of Magnetospirillum gryphiswaldense MSR-1.</title>
        <authorList>
            <person name="Wang X."/>
            <person name="Wang Q."/>
            <person name="Zhang W."/>
            <person name="Wang Y."/>
            <person name="Li L."/>
            <person name="Wen T."/>
            <person name="Zhang T."/>
            <person name="Zhang Y."/>
            <person name="Xu J."/>
            <person name="Hu J."/>
            <person name="Li S."/>
            <person name="Liu L."/>
            <person name="Liu J."/>
            <person name="Jiang W."/>
            <person name="Tian J."/>
            <person name="Li Y."/>
            <person name="Schuler D."/>
            <person name="Wang L."/>
            <person name="Li J."/>
        </authorList>
    </citation>
    <scope>NUCLEOTIDE SEQUENCE [LARGE SCALE GENOMIC DNA]</scope>
    <source>
        <strain evidence="5">DSM 6361 / JCM 21280 / NBRC 15271 / MSR-1</strain>
    </source>
</reference>
<dbReference type="STRING" id="1430440.MGMSRv2__1900"/>
<protein>
    <submittedName>
        <fullName evidence="4">Transposase</fullName>
    </submittedName>
</protein>
<accession>V6F0T2</accession>